<feature type="compositionally biased region" description="Basic and acidic residues" evidence="1">
    <location>
        <begin position="80"/>
        <end position="120"/>
    </location>
</feature>
<gene>
    <name evidence="2" type="ORF">L873DRAFT_1582306</name>
</gene>
<feature type="non-terminal residue" evidence="2">
    <location>
        <position position="120"/>
    </location>
</feature>
<dbReference type="OrthoDB" id="2444812at2759"/>
<feature type="region of interest" description="Disordered" evidence="1">
    <location>
        <begin position="79"/>
        <end position="120"/>
    </location>
</feature>
<dbReference type="EMBL" id="ML120362">
    <property type="protein sequence ID" value="RPB03512.1"/>
    <property type="molecule type" value="Genomic_DNA"/>
</dbReference>
<accession>A0A3N4K2T9</accession>
<dbReference type="Proteomes" id="UP000276215">
    <property type="component" value="Unassembled WGS sequence"/>
</dbReference>
<sequence length="120" mass="13958">AVPNSTRLQYNPAIHGDYDPTAPYATQPAEEEYVSRAAFNRFTGKFQGANGKAPENYNDENKSRRQMEFYFDVDAAASSHDGRSLKAERQTRKLTRKEVKAFQEKRRARKEEKRKAWLRD</sequence>
<feature type="region of interest" description="Disordered" evidence="1">
    <location>
        <begin position="1"/>
        <end position="24"/>
    </location>
</feature>
<feature type="non-terminal residue" evidence="2">
    <location>
        <position position="1"/>
    </location>
</feature>
<name>A0A3N4K2T9_9PEZI</name>
<evidence type="ECO:0000256" key="1">
    <source>
        <dbReference type="SAM" id="MobiDB-lite"/>
    </source>
</evidence>
<proteinExistence type="predicted"/>
<keyword evidence="3" id="KW-1185">Reference proteome</keyword>
<evidence type="ECO:0000313" key="3">
    <source>
        <dbReference type="Proteomes" id="UP000276215"/>
    </source>
</evidence>
<organism evidence="2 3">
    <name type="scientific">Choiromyces venosus 120613-1</name>
    <dbReference type="NCBI Taxonomy" id="1336337"/>
    <lineage>
        <taxon>Eukaryota</taxon>
        <taxon>Fungi</taxon>
        <taxon>Dikarya</taxon>
        <taxon>Ascomycota</taxon>
        <taxon>Pezizomycotina</taxon>
        <taxon>Pezizomycetes</taxon>
        <taxon>Pezizales</taxon>
        <taxon>Tuberaceae</taxon>
        <taxon>Choiromyces</taxon>
    </lineage>
</organism>
<reference evidence="2 3" key="1">
    <citation type="journal article" date="2018" name="Nat. Ecol. Evol.">
        <title>Pezizomycetes genomes reveal the molecular basis of ectomycorrhizal truffle lifestyle.</title>
        <authorList>
            <person name="Murat C."/>
            <person name="Payen T."/>
            <person name="Noel B."/>
            <person name="Kuo A."/>
            <person name="Morin E."/>
            <person name="Chen J."/>
            <person name="Kohler A."/>
            <person name="Krizsan K."/>
            <person name="Balestrini R."/>
            <person name="Da Silva C."/>
            <person name="Montanini B."/>
            <person name="Hainaut M."/>
            <person name="Levati E."/>
            <person name="Barry K.W."/>
            <person name="Belfiori B."/>
            <person name="Cichocki N."/>
            <person name="Clum A."/>
            <person name="Dockter R.B."/>
            <person name="Fauchery L."/>
            <person name="Guy J."/>
            <person name="Iotti M."/>
            <person name="Le Tacon F."/>
            <person name="Lindquist E.A."/>
            <person name="Lipzen A."/>
            <person name="Malagnac F."/>
            <person name="Mello A."/>
            <person name="Molinier V."/>
            <person name="Miyauchi S."/>
            <person name="Poulain J."/>
            <person name="Riccioni C."/>
            <person name="Rubini A."/>
            <person name="Sitrit Y."/>
            <person name="Splivallo R."/>
            <person name="Traeger S."/>
            <person name="Wang M."/>
            <person name="Zifcakova L."/>
            <person name="Wipf D."/>
            <person name="Zambonelli A."/>
            <person name="Paolocci F."/>
            <person name="Nowrousian M."/>
            <person name="Ottonello S."/>
            <person name="Baldrian P."/>
            <person name="Spatafora J.W."/>
            <person name="Henrissat B."/>
            <person name="Nagy L.G."/>
            <person name="Aury J.M."/>
            <person name="Wincker P."/>
            <person name="Grigoriev I.V."/>
            <person name="Bonfante P."/>
            <person name="Martin F.M."/>
        </authorList>
    </citation>
    <scope>NUCLEOTIDE SEQUENCE [LARGE SCALE GENOMIC DNA]</scope>
    <source>
        <strain evidence="2 3">120613-1</strain>
    </source>
</reference>
<evidence type="ECO:0000313" key="2">
    <source>
        <dbReference type="EMBL" id="RPB03512.1"/>
    </source>
</evidence>
<dbReference type="AlphaFoldDB" id="A0A3N4K2T9"/>
<protein>
    <submittedName>
        <fullName evidence="2">Uncharacterized protein</fullName>
    </submittedName>
</protein>